<protein>
    <recommendedName>
        <fullName evidence="3">Cation transporter</fullName>
    </recommendedName>
</protein>
<organism evidence="1 2">
    <name type="scientific">Vibrio owensii</name>
    <dbReference type="NCBI Taxonomy" id="696485"/>
    <lineage>
        <taxon>Bacteria</taxon>
        <taxon>Pseudomonadati</taxon>
        <taxon>Pseudomonadota</taxon>
        <taxon>Gammaproteobacteria</taxon>
        <taxon>Vibrionales</taxon>
        <taxon>Vibrionaceae</taxon>
        <taxon>Vibrio</taxon>
    </lineage>
</organism>
<sequence length="117" mass="13335">MIRNIEKQDVMTFAIDRHTCALLTPTSSHHATPKKPSPPQEIPRSTLYVLQFYAGQTAPTAGIETCGIALPLRVHHINGTYYLFSDVIEHYSEASKLMNELQTRCPELDMWVRPIQR</sequence>
<evidence type="ECO:0000313" key="1">
    <source>
        <dbReference type="EMBL" id="CAH1528827.1"/>
    </source>
</evidence>
<accession>A0AAU9Q5G3</accession>
<reference evidence="1" key="1">
    <citation type="submission" date="2022-01" db="EMBL/GenBank/DDBJ databases">
        <authorList>
            <person name="Lagorce A."/>
        </authorList>
    </citation>
    <scope>NUCLEOTIDE SEQUENCE</scope>
    <source>
        <strain evidence="1">Th15_F1_D04</strain>
    </source>
</reference>
<dbReference type="EMBL" id="CAKMTQ010000015">
    <property type="protein sequence ID" value="CAH1528827.1"/>
    <property type="molecule type" value="Genomic_DNA"/>
</dbReference>
<dbReference type="AlphaFoldDB" id="A0AAU9Q5G3"/>
<proteinExistence type="predicted"/>
<gene>
    <name evidence="1" type="ORF">THF1D04_220050</name>
</gene>
<name>A0AAU9Q5G3_9VIBR</name>
<evidence type="ECO:0008006" key="3">
    <source>
        <dbReference type="Google" id="ProtNLM"/>
    </source>
</evidence>
<evidence type="ECO:0000313" key="2">
    <source>
        <dbReference type="Proteomes" id="UP001295420"/>
    </source>
</evidence>
<comment type="caution">
    <text evidence="1">The sequence shown here is derived from an EMBL/GenBank/DDBJ whole genome shotgun (WGS) entry which is preliminary data.</text>
</comment>
<dbReference type="Proteomes" id="UP001295420">
    <property type="component" value="Unassembled WGS sequence"/>
</dbReference>